<reference evidence="1 2" key="1">
    <citation type="submission" date="2018-12" db="EMBL/GenBank/DDBJ databases">
        <authorList>
            <person name="Criscuolo A."/>
        </authorList>
    </citation>
    <scope>NUCLEOTIDE SEQUENCE [LARGE SCALE GENOMIC DNA]</scope>
    <source>
        <strain evidence="1">ACIP1116241</strain>
    </source>
</reference>
<name>A0A3S4GQI6_9RHOB</name>
<dbReference type="OrthoDB" id="9785438at2"/>
<dbReference type="InterPro" id="IPR007263">
    <property type="entry name" value="DCC1-like"/>
</dbReference>
<keyword evidence="2" id="KW-1185">Reference proteome</keyword>
<organism evidence="1 2">
    <name type="scientific">Paracoccus haematequi</name>
    <dbReference type="NCBI Taxonomy" id="2491866"/>
    <lineage>
        <taxon>Bacteria</taxon>
        <taxon>Pseudomonadati</taxon>
        <taxon>Pseudomonadota</taxon>
        <taxon>Alphaproteobacteria</taxon>
        <taxon>Rhodobacterales</taxon>
        <taxon>Paracoccaceae</taxon>
        <taxon>Paracoccus</taxon>
    </lineage>
</organism>
<dbReference type="AlphaFoldDB" id="A0A3S4GQI6"/>
<dbReference type="Pfam" id="PF04134">
    <property type="entry name" value="DCC1-like"/>
    <property type="match status" value="1"/>
</dbReference>
<dbReference type="EMBL" id="UZWE01000059">
    <property type="protein sequence ID" value="VDS10318.1"/>
    <property type="molecule type" value="Genomic_DNA"/>
</dbReference>
<dbReference type="RefSeq" id="WP_126155911.1">
    <property type="nucleotide sequence ID" value="NZ_UZWE01000059.1"/>
</dbReference>
<dbReference type="Proteomes" id="UP000270743">
    <property type="component" value="Unassembled WGS sequence"/>
</dbReference>
<dbReference type="GO" id="GO:0015035">
    <property type="term" value="F:protein-disulfide reductase activity"/>
    <property type="evidence" value="ECO:0007669"/>
    <property type="project" value="InterPro"/>
</dbReference>
<evidence type="ECO:0000313" key="1">
    <source>
        <dbReference type="EMBL" id="VDS10318.1"/>
    </source>
</evidence>
<accession>A0A3S4GQI6</accession>
<evidence type="ECO:0000313" key="2">
    <source>
        <dbReference type="Proteomes" id="UP000270743"/>
    </source>
</evidence>
<protein>
    <recommendedName>
        <fullName evidence="3">DUF393 domain-containing protein</fullName>
    </recommendedName>
</protein>
<proteinExistence type="predicted"/>
<gene>
    <name evidence="1" type="ORF">PARHAE_03532</name>
</gene>
<sequence length="120" mass="13392">MAHGGLEVFYDGDCPLCRNYAQMLRLRDAVGPVDLIDARGDDPRLADLRRAGCDLNTGMVVRREGRIWHGGEAVWMLSRLAGRGPMAWLLRDRRRAAAVYPLLRAGRGLLLRLLGRGPIE</sequence>
<evidence type="ECO:0008006" key="3">
    <source>
        <dbReference type="Google" id="ProtNLM"/>
    </source>
</evidence>